<dbReference type="InterPro" id="IPR026992">
    <property type="entry name" value="DIOX_N"/>
</dbReference>
<dbReference type="PANTHER" id="PTHR10209">
    <property type="entry name" value="OXIDOREDUCTASE, 2OG-FE II OXYGENASE FAMILY PROTEIN"/>
    <property type="match status" value="1"/>
</dbReference>
<dbReference type="Gene3D" id="2.60.120.330">
    <property type="entry name" value="B-lactam Antibiotic, Isopenicillin N Synthase, Chain"/>
    <property type="match status" value="1"/>
</dbReference>
<keyword evidence="2" id="KW-0560">Oxidoreductase</keyword>
<evidence type="ECO:0000256" key="1">
    <source>
        <dbReference type="ARBA" id="ARBA00022723"/>
    </source>
</evidence>
<organism evidence="5 6">
    <name type="scientific">Prunus dulcis</name>
    <name type="common">Almond</name>
    <name type="synonym">Amygdalus dulcis</name>
    <dbReference type="NCBI Taxonomy" id="3755"/>
    <lineage>
        <taxon>Eukaryota</taxon>
        <taxon>Viridiplantae</taxon>
        <taxon>Streptophyta</taxon>
        <taxon>Embryophyta</taxon>
        <taxon>Tracheophyta</taxon>
        <taxon>Spermatophyta</taxon>
        <taxon>Magnoliopsida</taxon>
        <taxon>eudicotyledons</taxon>
        <taxon>Gunneridae</taxon>
        <taxon>Pentapetalae</taxon>
        <taxon>rosids</taxon>
        <taxon>fabids</taxon>
        <taxon>Rosales</taxon>
        <taxon>Rosaceae</taxon>
        <taxon>Amygdaloideae</taxon>
        <taxon>Amygdaleae</taxon>
        <taxon>Prunus</taxon>
    </lineage>
</organism>
<keyword evidence="3" id="KW-0408">Iron</keyword>
<reference evidence="5 6" key="1">
    <citation type="journal article" date="2022" name="G3 (Bethesda)">
        <title>Whole-genome sequence and methylome profiling of the almond [Prunus dulcis (Mill.) D.A. Webb] cultivar 'Nonpareil'.</title>
        <authorList>
            <person name="D'Amico-Willman K.M."/>
            <person name="Ouma W.Z."/>
            <person name="Meulia T."/>
            <person name="Sideli G.M."/>
            <person name="Gradziel T.M."/>
            <person name="Fresnedo-Ramirez J."/>
        </authorList>
    </citation>
    <scope>NUCLEOTIDE SEQUENCE [LARGE SCALE GENOMIC DNA]</scope>
    <source>
        <strain evidence="5">Clone GOH B32 T37-40</strain>
    </source>
</reference>
<evidence type="ECO:0000259" key="4">
    <source>
        <dbReference type="Pfam" id="PF14226"/>
    </source>
</evidence>
<dbReference type="EMBL" id="JAJFAZ020000001">
    <property type="protein sequence ID" value="KAI5348002.1"/>
    <property type="molecule type" value="Genomic_DNA"/>
</dbReference>
<evidence type="ECO:0000313" key="6">
    <source>
        <dbReference type="Proteomes" id="UP001054821"/>
    </source>
</evidence>
<evidence type="ECO:0000256" key="2">
    <source>
        <dbReference type="ARBA" id="ARBA00023002"/>
    </source>
</evidence>
<dbReference type="GO" id="GO:0016491">
    <property type="term" value="F:oxidoreductase activity"/>
    <property type="evidence" value="ECO:0007669"/>
    <property type="project" value="UniProtKB-KW"/>
</dbReference>
<keyword evidence="6" id="KW-1185">Reference proteome</keyword>
<feature type="domain" description="Non-haem dioxygenase N-terminal" evidence="4">
    <location>
        <begin position="44"/>
        <end position="143"/>
    </location>
</feature>
<evidence type="ECO:0000313" key="5">
    <source>
        <dbReference type="EMBL" id="KAI5348002.1"/>
    </source>
</evidence>
<dbReference type="SUPFAM" id="SSF51197">
    <property type="entry name" value="Clavaminate synthase-like"/>
    <property type="match status" value="1"/>
</dbReference>
<sequence length="277" mass="31712">MSEGVKGLVDAGITEVPRIFHQPPDEHFIDNTSDSEATQTQFSIPLIDLEGLALDSPTKRKEIVAKVGEASETWGFFQIANHGIPIGVLEEIKDGVRGFFEQDTEVKKELYTRDYFRPVIYNSNFDLYKAPATNWRDTFICYITWLLTQRSQKTCLKYAGSELGDNGVSMDVFDATIISSNFWPQIQVMNCCQCWTSKNLAAAIGVPTDILNRRINFWISKGILAESLGADSEDHVFVRILWFVCIFLEKMSNVQRRKRKMRRMNDHLYSVTLYLLT</sequence>
<keyword evidence="1" id="KW-0479">Metal-binding</keyword>
<gene>
    <name evidence="5" type="ORF">L3X38_000889</name>
</gene>
<dbReference type="Proteomes" id="UP001054821">
    <property type="component" value="Chromosome 1"/>
</dbReference>
<dbReference type="GO" id="GO:0046872">
    <property type="term" value="F:metal ion binding"/>
    <property type="evidence" value="ECO:0007669"/>
    <property type="project" value="UniProtKB-KW"/>
</dbReference>
<protein>
    <recommendedName>
        <fullName evidence="4">Non-haem dioxygenase N-terminal domain-containing protein</fullName>
    </recommendedName>
</protein>
<comment type="caution">
    <text evidence="5">The sequence shown here is derived from an EMBL/GenBank/DDBJ whole genome shotgun (WGS) entry which is preliminary data.</text>
</comment>
<accession>A0AAD4WTH2</accession>
<dbReference type="Pfam" id="PF14226">
    <property type="entry name" value="DIOX_N"/>
    <property type="match status" value="1"/>
</dbReference>
<name>A0AAD4WTH2_PRUDU</name>
<evidence type="ECO:0000256" key="3">
    <source>
        <dbReference type="ARBA" id="ARBA00023004"/>
    </source>
</evidence>
<dbReference type="PANTHER" id="PTHR10209:SF791">
    <property type="entry name" value="1-AMINOCYCLOPROPANE-1-CARBOXYLATE OXIDASE HOMOLOG 1"/>
    <property type="match status" value="1"/>
</dbReference>
<proteinExistence type="predicted"/>
<dbReference type="InterPro" id="IPR027443">
    <property type="entry name" value="IPNS-like_sf"/>
</dbReference>
<dbReference type="AlphaFoldDB" id="A0AAD4WTH2"/>